<keyword evidence="3" id="KW-1185">Reference proteome</keyword>
<dbReference type="NCBIfam" id="NF004111">
    <property type="entry name" value="PRK05600.1"/>
    <property type="match status" value="1"/>
</dbReference>
<keyword evidence="2" id="KW-0548">Nucleotidyltransferase</keyword>
<proteinExistence type="predicted"/>
<dbReference type="RefSeq" id="WP_194555570.1">
    <property type="nucleotide sequence ID" value="NZ_JADKMY010000001.1"/>
</dbReference>
<dbReference type="InterPro" id="IPR000594">
    <property type="entry name" value="ThiF_NAD_FAD-bd"/>
</dbReference>
<dbReference type="Pfam" id="PF00899">
    <property type="entry name" value="ThiF"/>
    <property type="match status" value="1"/>
</dbReference>
<dbReference type="EMBL" id="JADKMY010000001">
    <property type="protein sequence ID" value="MBF4552678.1"/>
    <property type="molecule type" value="Genomic_DNA"/>
</dbReference>
<dbReference type="SUPFAM" id="SSF69572">
    <property type="entry name" value="Activating enzymes of the ubiquitin-like proteins"/>
    <property type="match status" value="1"/>
</dbReference>
<dbReference type="CDD" id="cd00158">
    <property type="entry name" value="RHOD"/>
    <property type="match status" value="1"/>
</dbReference>
<evidence type="ECO:0000313" key="3">
    <source>
        <dbReference type="Proteomes" id="UP000635902"/>
    </source>
</evidence>
<dbReference type="SUPFAM" id="SSF52821">
    <property type="entry name" value="Rhodanese/Cell cycle control phosphatase"/>
    <property type="match status" value="1"/>
</dbReference>
<feature type="domain" description="THIF-type NAD/FAD binding fold" evidence="1">
    <location>
        <begin position="16"/>
        <end position="251"/>
    </location>
</feature>
<accession>A0ABR9ZGZ0</accession>
<evidence type="ECO:0000259" key="1">
    <source>
        <dbReference type="Pfam" id="PF00899"/>
    </source>
</evidence>
<dbReference type="InterPro" id="IPR045886">
    <property type="entry name" value="ThiF/MoeB/HesA"/>
</dbReference>
<name>A0ABR9ZGZ0_9CORY</name>
<gene>
    <name evidence="2" type="ORF">IRY30_01100</name>
</gene>
<dbReference type="CDD" id="cd00757">
    <property type="entry name" value="ThiF_MoeB_HesA_family"/>
    <property type="match status" value="1"/>
</dbReference>
<dbReference type="Gene3D" id="3.40.50.720">
    <property type="entry name" value="NAD(P)-binding Rossmann-like Domain"/>
    <property type="match status" value="1"/>
</dbReference>
<dbReference type="Gene3D" id="3.40.250.10">
    <property type="entry name" value="Rhodanese-like domain"/>
    <property type="match status" value="1"/>
</dbReference>
<reference evidence="2 3" key="1">
    <citation type="submission" date="2020-10" db="EMBL/GenBank/DDBJ databases">
        <title>Novel species in genus Corynebacterium.</title>
        <authorList>
            <person name="Zhang G."/>
        </authorList>
    </citation>
    <scope>NUCLEOTIDE SEQUENCE [LARGE SCALE GENOMIC DNA]</scope>
    <source>
        <strain evidence="2 3">DSM 45110</strain>
    </source>
</reference>
<dbReference type="Proteomes" id="UP000635902">
    <property type="component" value="Unassembled WGS sequence"/>
</dbReference>
<dbReference type="InterPro" id="IPR035985">
    <property type="entry name" value="Ubiquitin-activating_enz"/>
</dbReference>
<comment type="caution">
    <text evidence="2">The sequence shown here is derived from an EMBL/GenBank/DDBJ whole genome shotgun (WGS) entry which is preliminary data.</text>
</comment>
<dbReference type="InterPro" id="IPR036873">
    <property type="entry name" value="Rhodanese-like_dom_sf"/>
</dbReference>
<organism evidence="2 3">
    <name type="scientific">Corynebacterium suicordis DSM 45110</name>
    <dbReference type="NCBI Taxonomy" id="1121369"/>
    <lineage>
        <taxon>Bacteria</taxon>
        <taxon>Bacillati</taxon>
        <taxon>Actinomycetota</taxon>
        <taxon>Actinomycetes</taxon>
        <taxon>Mycobacteriales</taxon>
        <taxon>Corynebacteriaceae</taxon>
        <taxon>Corynebacterium</taxon>
    </lineage>
</organism>
<dbReference type="PANTHER" id="PTHR10953">
    <property type="entry name" value="UBIQUITIN-ACTIVATING ENZYME E1"/>
    <property type="match status" value="1"/>
</dbReference>
<sequence length="376" mass="40031">MLELPQLTREELRRTARHLNLPGFGIEQQERLHTAHVLVVGAGGLGCPALQQLAAVGVGKITIIDDDTVDLTNIHRQILFRADDVGKPKVEVAAARIRGLQPGIEVRELRERLTSENAVEIVGGVDVVLDGSDSFGTKYLVADAAEITSTPLVWGTVLQYRGDVALWHSGRDVEGGRGVGLRDIFPVQPGGDFVPDCATAGVLGVTTSVVAGLMVTQTVAHLAQLPGRAAPGRLTSYEALSARTRTLQVEADPGRELVTALEPTYDVGCAMPGEAAAEEAERERLLGLVREGRAVAVDIREPHEVLLKPWPDAEPVLLPGSEVSSIADLPEFDKDVVVACAAGVRSARFVETYGEQLSRRGIQAQSLPGGVNALPQ</sequence>
<dbReference type="GO" id="GO:0016779">
    <property type="term" value="F:nucleotidyltransferase activity"/>
    <property type="evidence" value="ECO:0007669"/>
    <property type="project" value="UniProtKB-KW"/>
</dbReference>
<evidence type="ECO:0000313" key="2">
    <source>
        <dbReference type="EMBL" id="MBF4552678.1"/>
    </source>
</evidence>
<protein>
    <submittedName>
        <fullName evidence="2">ThiF family adenylyltransferase</fullName>
    </submittedName>
</protein>
<keyword evidence="2" id="KW-0808">Transferase</keyword>
<dbReference type="PANTHER" id="PTHR10953:SF102">
    <property type="entry name" value="ADENYLYLTRANSFERASE AND SULFURTRANSFERASE MOCS3"/>
    <property type="match status" value="1"/>
</dbReference>